<accession>A0A195FTG7</accession>
<evidence type="ECO:0000256" key="13">
    <source>
        <dbReference type="SAM" id="Phobius"/>
    </source>
</evidence>
<feature type="domain" description="ABC transporter" evidence="14">
    <location>
        <begin position="1"/>
        <end position="98"/>
    </location>
</feature>
<feature type="compositionally biased region" description="Basic and acidic residues" evidence="12">
    <location>
        <begin position="341"/>
        <end position="352"/>
    </location>
</feature>
<keyword evidence="16" id="KW-1185">Reference proteome</keyword>
<dbReference type="InterPro" id="IPR007648">
    <property type="entry name" value="ATPase_inhibitor_mt"/>
</dbReference>
<dbReference type="SUPFAM" id="SSF52540">
    <property type="entry name" value="P-loop containing nucleoside triphosphate hydrolases"/>
    <property type="match status" value="1"/>
</dbReference>
<feature type="region of interest" description="Disordered" evidence="12">
    <location>
        <begin position="377"/>
        <end position="406"/>
    </location>
</feature>
<keyword evidence="8" id="KW-0496">Mitochondrion</keyword>
<evidence type="ECO:0000256" key="10">
    <source>
        <dbReference type="ARBA" id="ARBA00030036"/>
    </source>
</evidence>
<dbReference type="GO" id="GO:0016020">
    <property type="term" value="C:membrane"/>
    <property type="evidence" value="ECO:0007669"/>
    <property type="project" value="UniProtKB-SubCell"/>
</dbReference>
<gene>
    <name evidence="15" type="ORF">ALC56_02366</name>
</gene>
<feature type="coiled-coil region" evidence="11">
    <location>
        <begin position="599"/>
        <end position="640"/>
    </location>
</feature>
<evidence type="ECO:0000256" key="1">
    <source>
        <dbReference type="ARBA" id="ARBA00004141"/>
    </source>
</evidence>
<comment type="similarity">
    <text evidence="3">Belongs to the ABC transporter superfamily. ABCG family. Eye pigment precursor importer (TC 3.A.1.204) subfamily.</text>
</comment>
<dbReference type="PANTHER" id="PTHR48041:SF139">
    <property type="entry name" value="PROTEIN SCARLET"/>
    <property type="match status" value="1"/>
</dbReference>
<protein>
    <recommendedName>
        <fullName evidence="10">ATP synthase F1 subunit epsilon</fullName>
    </recommendedName>
</protein>
<keyword evidence="5" id="KW-0813">Transport</keyword>
<evidence type="ECO:0000256" key="5">
    <source>
        <dbReference type="ARBA" id="ARBA00022448"/>
    </source>
</evidence>
<dbReference type="Gene3D" id="3.40.50.300">
    <property type="entry name" value="P-loop containing nucleotide triphosphate hydrolases"/>
    <property type="match status" value="2"/>
</dbReference>
<keyword evidence="6 13" id="KW-0812">Transmembrane</keyword>
<dbReference type="InterPro" id="IPR003439">
    <property type="entry name" value="ABC_transporter-like_ATP-bd"/>
</dbReference>
<evidence type="ECO:0000256" key="2">
    <source>
        <dbReference type="ARBA" id="ARBA00004173"/>
    </source>
</evidence>
<evidence type="ECO:0000313" key="15">
    <source>
        <dbReference type="EMBL" id="KYN43184.1"/>
    </source>
</evidence>
<dbReference type="PANTHER" id="PTHR48041">
    <property type="entry name" value="ABC TRANSPORTER G FAMILY MEMBER 28"/>
    <property type="match status" value="1"/>
</dbReference>
<feature type="transmembrane region" description="Helical" evidence="13">
    <location>
        <begin position="225"/>
        <end position="245"/>
    </location>
</feature>
<dbReference type="Gene3D" id="1.20.5.500">
    <property type="entry name" value="Single helix bin"/>
    <property type="match status" value="1"/>
</dbReference>
<evidence type="ECO:0000256" key="7">
    <source>
        <dbReference type="ARBA" id="ARBA00022989"/>
    </source>
</evidence>
<feature type="coiled-coil region" evidence="11">
    <location>
        <begin position="473"/>
        <end position="507"/>
    </location>
</feature>
<comment type="similarity">
    <text evidence="4">Belongs to the ATPase inhibitor family.</text>
</comment>
<dbReference type="Pfam" id="PF04568">
    <property type="entry name" value="IATP"/>
    <property type="match status" value="1"/>
</dbReference>
<evidence type="ECO:0000256" key="3">
    <source>
        <dbReference type="ARBA" id="ARBA00005814"/>
    </source>
</evidence>
<feature type="non-terminal residue" evidence="15">
    <location>
        <position position="1"/>
    </location>
</feature>
<evidence type="ECO:0000313" key="16">
    <source>
        <dbReference type="Proteomes" id="UP000078541"/>
    </source>
</evidence>
<evidence type="ECO:0000256" key="8">
    <source>
        <dbReference type="ARBA" id="ARBA00023128"/>
    </source>
</evidence>
<dbReference type="Proteomes" id="UP000078541">
    <property type="component" value="Unassembled WGS sequence"/>
</dbReference>
<dbReference type="FunFam" id="1.20.5.500:FF:000007">
    <property type="entry name" value="ATPase inhibitor, putative"/>
    <property type="match status" value="1"/>
</dbReference>
<dbReference type="Pfam" id="PF00005">
    <property type="entry name" value="ABC_tran"/>
    <property type="match status" value="1"/>
</dbReference>
<reference evidence="15 16" key="1">
    <citation type="submission" date="2016-03" db="EMBL/GenBank/DDBJ databases">
        <title>Trachymyrmex septentrionalis WGS genome.</title>
        <authorList>
            <person name="Nygaard S."/>
            <person name="Hu H."/>
            <person name="Boomsma J."/>
            <person name="Zhang G."/>
        </authorList>
    </citation>
    <scope>NUCLEOTIDE SEQUENCE [LARGE SCALE GENOMIC DNA]</scope>
    <source>
        <strain evidence="15">Tsep2-gDNA-1</strain>
        <tissue evidence="15">Whole body</tissue>
    </source>
</reference>
<proteinExistence type="inferred from homology"/>
<evidence type="ECO:0000256" key="4">
    <source>
        <dbReference type="ARBA" id="ARBA00010901"/>
    </source>
</evidence>
<evidence type="ECO:0000256" key="9">
    <source>
        <dbReference type="ARBA" id="ARBA00023136"/>
    </source>
</evidence>
<dbReference type="InterPro" id="IPR050352">
    <property type="entry name" value="ABCG_transporters"/>
</dbReference>
<comment type="subcellular location">
    <subcellularLocation>
        <location evidence="1">Membrane</location>
        <topology evidence="1">Multi-pass membrane protein</topology>
    </subcellularLocation>
    <subcellularLocation>
        <location evidence="2">Mitochondrion</location>
    </subcellularLocation>
</comment>
<dbReference type="GO" id="GO:0005739">
    <property type="term" value="C:mitochondrion"/>
    <property type="evidence" value="ECO:0007669"/>
    <property type="project" value="UniProtKB-SubCell"/>
</dbReference>
<dbReference type="GO" id="GO:0042030">
    <property type="term" value="F:ATPase inhibitor activity"/>
    <property type="evidence" value="ECO:0007669"/>
    <property type="project" value="InterPro"/>
</dbReference>
<evidence type="ECO:0000259" key="14">
    <source>
        <dbReference type="Pfam" id="PF00005"/>
    </source>
</evidence>
<sequence>SGAGKTTFLAALAKRLELSSGAVKIDGHEKFSRNVGSNIELYYISQFDALPSALTPREHISLWDLGLYKCSDIAISELSGGERKRLSLAAELVTRPFVQSLKLIASRGTMVFCTIHQPGMTLYNIFSHVILMADGRSVYFGTLRNATDFSENQDYRCPTNYDESEYYVNILSCRAFSRSPLSKIPPIENVSVFHASRKKSGWFVQFYWLLWRIFLQNRRMAFDNWIAWFSCVLSIVFVNIFYAGTNTISEVIFTMAYSVVYKLPGELVLYVRESTAYAPGSYYLATVLALIPKTIFKALLFTVVPCTSRCVVRTLGPDVAAKSRPPNLSIEVWRLMESVRKNDSENTDRSDDSQDNENPLNRMAIQAILDKLTLPTETPEPEQEIKIEVNSDTEDESNHGELSRQVSEDCFLQQKRPRIKIQGEPIDLEHRITCTDTMEHNDTMNELEWNNSPATCDKDKSVQRATWIFKSTQREHEIKLRMLHIELERAELQKQAAVNELKTSELKKQLMLDQVNEYYRFAKFSIAFRSRVFRIGKMQRSITTFSRSISALSQVRMVGERGSGAGKGGGGGGAVRDAGGSFGKMEAAHEDQYFYNLQKEQLQKMRESLHDEISFHEEQIKRHQEAINRHKKRITDMEQKE</sequence>
<keyword evidence="9 13" id="KW-0472">Membrane</keyword>
<evidence type="ECO:0000256" key="12">
    <source>
        <dbReference type="SAM" id="MobiDB-lite"/>
    </source>
</evidence>
<dbReference type="EMBL" id="KQ981285">
    <property type="protein sequence ID" value="KYN43184.1"/>
    <property type="molecule type" value="Genomic_DNA"/>
</dbReference>
<dbReference type="AlphaFoldDB" id="A0A195FTG7"/>
<dbReference type="GO" id="GO:0042626">
    <property type="term" value="F:ATPase-coupled transmembrane transporter activity"/>
    <property type="evidence" value="ECO:0007669"/>
    <property type="project" value="TreeGrafter"/>
</dbReference>
<organism evidence="15 16">
    <name type="scientific">Trachymyrmex septentrionalis</name>
    <dbReference type="NCBI Taxonomy" id="34720"/>
    <lineage>
        <taxon>Eukaryota</taxon>
        <taxon>Metazoa</taxon>
        <taxon>Ecdysozoa</taxon>
        <taxon>Arthropoda</taxon>
        <taxon>Hexapoda</taxon>
        <taxon>Insecta</taxon>
        <taxon>Pterygota</taxon>
        <taxon>Neoptera</taxon>
        <taxon>Endopterygota</taxon>
        <taxon>Hymenoptera</taxon>
        <taxon>Apocrita</taxon>
        <taxon>Aculeata</taxon>
        <taxon>Formicoidea</taxon>
        <taxon>Formicidae</taxon>
        <taxon>Myrmicinae</taxon>
        <taxon>Trachymyrmex</taxon>
    </lineage>
</organism>
<feature type="region of interest" description="Disordered" evidence="12">
    <location>
        <begin position="341"/>
        <end position="360"/>
    </location>
</feature>
<name>A0A195FTG7_9HYME</name>
<keyword evidence="7 13" id="KW-1133">Transmembrane helix</keyword>
<evidence type="ECO:0000256" key="11">
    <source>
        <dbReference type="SAM" id="Coils"/>
    </source>
</evidence>
<evidence type="ECO:0000256" key="6">
    <source>
        <dbReference type="ARBA" id="ARBA00022692"/>
    </source>
</evidence>
<keyword evidence="11" id="KW-0175">Coiled coil</keyword>
<dbReference type="InterPro" id="IPR027417">
    <property type="entry name" value="P-loop_NTPase"/>
</dbReference>
<dbReference type="SUPFAM" id="SSF64602">
    <property type="entry name" value="F1 ATPase inhibitor, IF1, C-terminal domain"/>
    <property type="match status" value="1"/>
</dbReference>
<dbReference type="GO" id="GO:0016887">
    <property type="term" value="F:ATP hydrolysis activity"/>
    <property type="evidence" value="ECO:0007669"/>
    <property type="project" value="InterPro"/>
</dbReference>
<dbReference type="STRING" id="34720.A0A195FTG7"/>
<dbReference type="GO" id="GO:0005524">
    <property type="term" value="F:ATP binding"/>
    <property type="evidence" value="ECO:0007669"/>
    <property type="project" value="InterPro"/>
</dbReference>